<dbReference type="AlphaFoldDB" id="A0A1I3M6U0"/>
<gene>
    <name evidence="1" type="ORF">SAMN05421753_113179</name>
</gene>
<proteinExistence type="predicted"/>
<dbReference type="EMBL" id="FOQD01000013">
    <property type="protein sequence ID" value="SFI92754.1"/>
    <property type="molecule type" value="Genomic_DNA"/>
</dbReference>
<dbReference type="Proteomes" id="UP000199518">
    <property type="component" value="Unassembled WGS sequence"/>
</dbReference>
<dbReference type="OrthoDB" id="211421at2"/>
<evidence type="ECO:0000313" key="2">
    <source>
        <dbReference type="Proteomes" id="UP000199518"/>
    </source>
</evidence>
<organism evidence="1 2">
    <name type="scientific">Planctomicrobium piriforme</name>
    <dbReference type="NCBI Taxonomy" id="1576369"/>
    <lineage>
        <taxon>Bacteria</taxon>
        <taxon>Pseudomonadati</taxon>
        <taxon>Planctomycetota</taxon>
        <taxon>Planctomycetia</taxon>
        <taxon>Planctomycetales</taxon>
        <taxon>Planctomycetaceae</taxon>
        <taxon>Planctomicrobium</taxon>
    </lineage>
</organism>
<reference evidence="2" key="1">
    <citation type="submission" date="2016-10" db="EMBL/GenBank/DDBJ databases">
        <authorList>
            <person name="Varghese N."/>
            <person name="Submissions S."/>
        </authorList>
    </citation>
    <scope>NUCLEOTIDE SEQUENCE [LARGE SCALE GENOMIC DNA]</scope>
    <source>
        <strain evidence="2">DSM 26348</strain>
    </source>
</reference>
<dbReference type="RefSeq" id="WP_092052652.1">
    <property type="nucleotide sequence ID" value="NZ_FOQD01000013.1"/>
</dbReference>
<name>A0A1I3M6U0_9PLAN</name>
<protein>
    <submittedName>
        <fullName evidence="1">Uncharacterized protein</fullName>
    </submittedName>
</protein>
<accession>A0A1I3M6U0</accession>
<evidence type="ECO:0000313" key="1">
    <source>
        <dbReference type="EMBL" id="SFI92754.1"/>
    </source>
</evidence>
<sequence length="216" mass="24386">MLIIGPRTLPRTELTYIAFRLACLDTRERLELALQLDVCPERNFGFLTEVPFLRSVPAQVQMDLLMETWAKHLTPVPQPADLLDESILYSSCEAAARLIRTEADVARRFLCRGPVECTTPIDKKLADNLQKLQTTFVQEGLFLLLSQFQDIPPLEAVPLKAQHGLTPESCECLFDVLGRWYVTNEILPRSNGLLTRVETEQLASLLNAARCSQHPI</sequence>
<keyword evidence="2" id="KW-1185">Reference proteome</keyword>